<dbReference type="PANTHER" id="PTHR31225">
    <property type="entry name" value="OS04G0344100 PROTEIN-RELATED"/>
    <property type="match status" value="1"/>
</dbReference>
<dbReference type="EMBL" id="KK198757">
    <property type="protein sequence ID" value="KCW74830.1"/>
    <property type="molecule type" value="Genomic_DNA"/>
</dbReference>
<accession>A0A059CA72</accession>
<dbReference type="PANTHER" id="PTHR31225:SF234">
    <property type="entry name" value="TERPENE SYNTHASE 4-RELATED"/>
    <property type="match status" value="1"/>
</dbReference>
<feature type="compositionally biased region" description="Basic and acidic residues" evidence="1">
    <location>
        <begin position="36"/>
        <end position="56"/>
    </location>
</feature>
<dbReference type="Gene3D" id="1.50.10.130">
    <property type="entry name" value="Terpene synthase, N-terminal domain"/>
    <property type="match status" value="1"/>
</dbReference>
<evidence type="ECO:0000256" key="1">
    <source>
        <dbReference type="SAM" id="MobiDB-lite"/>
    </source>
</evidence>
<protein>
    <recommendedName>
        <fullName evidence="2">Terpene synthase N-terminal domain-containing protein</fullName>
    </recommendedName>
</protein>
<dbReference type="InterPro" id="IPR008930">
    <property type="entry name" value="Terpenoid_cyclase/PrenylTrfase"/>
</dbReference>
<dbReference type="Pfam" id="PF01397">
    <property type="entry name" value="Terpene_synth"/>
    <property type="match status" value="1"/>
</dbReference>
<dbReference type="InParanoid" id="A0A059CA72"/>
<dbReference type="Gramene" id="KCW74830">
    <property type="protein sequence ID" value="KCW74830"/>
    <property type="gene ID" value="EUGRSUZ_E03563"/>
</dbReference>
<dbReference type="InterPro" id="IPR050148">
    <property type="entry name" value="Terpene_synthase-like"/>
</dbReference>
<dbReference type="InterPro" id="IPR001906">
    <property type="entry name" value="Terpene_synth_N"/>
</dbReference>
<dbReference type="InterPro" id="IPR036965">
    <property type="entry name" value="Terpene_synth_N_sf"/>
</dbReference>
<evidence type="ECO:0000313" key="3">
    <source>
        <dbReference type="EMBL" id="KCW74830.1"/>
    </source>
</evidence>
<feature type="region of interest" description="Disordered" evidence="1">
    <location>
        <begin position="1"/>
        <end position="56"/>
    </location>
</feature>
<reference evidence="3" key="1">
    <citation type="submission" date="2013-07" db="EMBL/GenBank/DDBJ databases">
        <title>The genome of Eucalyptus grandis.</title>
        <authorList>
            <person name="Schmutz J."/>
            <person name="Hayes R."/>
            <person name="Myburg A."/>
            <person name="Tuskan G."/>
            <person name="Grattapaglia D."/>
            <person name="Rokhsar D.S."/>
        </authorList>
    </citation>
    <scope>NUCLEOTIDE SEQUENCE</scope>
    <source>
        <tissue evidence="3">Leaf extractions</tissue>
    </source>
</reference>
<feature type="domain" description="Terpene synthase N-terminal" evidence="2">
    <location>
        <begin position="47"/>
        <end position="143"/>
    </location>
</feature>
<sequence>TSQTDKNKHLQNANSLSSTNNKWSISSHQTLVSTPSKDHTRPAEKRNLATEEDIRGRHERRLEEVKQLLKQVRGDSLESLVTVDALQRLAIDYHFEDEIEAILQRHLLISSSRSHSRPIDADNLHEAALRFRLLRQGGYPVPSGE</sequence>
<dbReference type="GO" id="GO:0010333">
    <property type="term" value="F:terpene synthase activity"/>
    <property type="evidence" value="ECO:0007669"/>
    <property type="project" value="InterPro"/>
</dbReference>
<dbReference type="AlphaFoldDB" id="A0A059CA72"/>
<evidence type="ECO:0000259" key="2">
    <source>
        <dbReference type="Pfam" id="PF01397"/>
    </source>
</evidence>
<dbReference type="SUPFAM" id="SSF48239">
    <property type="entry name" value="Terpenoid cyclases/Protein prenyltransferases"/>
    <property type="match status" value="1"/>
</dbReference>
<organism evidence="3">
    <name type="scientific">Eucalyptus grandis</name>
    <name type="common">Flooded gum</name>
    <dbReference type="NCBI Taxonomy" id="71139"/>
    <lineage>
        <taxon>Eukaryota</taxon>
        <taxon>Viridiplantae</taxon>
        <taxon>Streptophyta</taxon>
        <taxon>Embryophyta</taxon>
        <taxon>Tracheophyta</taxon>
        <taxon>Spermatophyta</taxon>
        <taxon>Magnoliopsida</taxon>
        <taxon>eudicotyledons</taxon>
        <taxon>Gunneridae</taxon>
        <taxon>Pentapetalae</taxon>
        <taxon>rosids</taxon>
        <taxon>malvids</taxon>
        <taxon>Myrtales</taxon>
        <taxon>Myrtaceae</taxon>
        <taxon>Myrtoideae</taxon>
        <taxon>Eucalypteae</taxon>
        <taxon>Eucalyptus</taxon>
    </lineage>
</organism>
<dbReference type="GO" id="GO:0016114">
    <property type="term" value="P:terpenoid biosynthetic process"/>
    <property type="evidence" value="ECO:0007669"/>
    <property type="project" value="InterPro"/>
</dbReference>
<feature type="non-terminal residue" evidence="3">
    <location>
        <position position="1"/>
    </location>
</feature>
<dbReference type="STRING" id="71139.A0A059CA72"/>
<feature type="compositionally biased region" description="Polar residues" evidence="1">
    <location>
        <begin position="9"/>
        <end position="35"/>
    </location>
</feature>
<gene>
    <name evidence="3" type="ORF">EUGRSUZ_E03563</name>
</gene>
<name>A0A059CA72_EUCGR</name>
<proteinExistence type="predicted"/>